<feature type="compositionally biased region" description="Low complexity" evidence="1">
    <location>
        <begin position="740"/>
        <end position="752"/>
    </location>
</feature>
<dbReference type="VEuPathDB" id="ToxoDB:BESB_057080"/>
<dbReference type="Proteomes" id="UP000224006">
    <property type="component" value="Chromosome IV"/>
</dbReference>
<dbReference type="AlphaFoldDB" id="A0A2A9MKB8"/>
<organism evidence="2 3">
    <name type="scientific">Besnoitia besnoiti</name>
    <name type="common">Apicomplexan protozoan</name>
    <dbReference type="NCBI Taxonomy" id="94643"/>
    <lineage>
        <taxon>Eukaryota</taxon>
        <taxon>Sar</taxon>
        <taxon>Alveolata</taxon>
        <taxon>Apicomplexa</taxon>
        <taxon>Conoidasida</taxon>
        <taxon>Coccidia</taxon>
        <taxon>Eucoccidiorida</taxon>
        <taxon>Eimeriorina</taxon>
        <taxon>Sarcocystidae</taxon>
        <taxon>Besnoitia</taxon>
    </lineage>
</organism>
<gene>
    <name evidence="2" type="ORF">BESB_057080</name>
</gene>
<reference evidence="2 3" key="1">
    <citation type="submission" date="2017-09" db="EMBL/GenBank/DDBJ databases">
        <title>Genome sequencing of Besnoitia besnoiti strain Bb-Ger1.</title>
        <authorList>
            <person name="Schares G."/>
            <person name="Venepally P."/>
            <person name="Lorenzi H.A."/>
        </authorList>
    </citation>
    <scope>NUCLEOTIDE SEQUENCE [LARGE SCALE GENOMIC DNA]</scope>
    <source>
        <strain evidence="2 3">Bb-Ger1</strain>
    </source>
</reference>
<sequence length="1077" mass="112969">MALSYCASPRAEDAYIAQRPAADVKRNARSRLGPSSAGTLSDRRLLHLNSRRRNVRCGLGSSSFSRSRRGSWTPPRFSSSAGLVPDDDKPVDDKDDFFLSVLPFFLQNLVSSFLISPNFSSPPADVAVSSPHASNTAAPAPPTPPAKAAPSSSSCPSPLHFVSLLSVNASSSALPAYAPSPAATSLQPAASAAAEPEASGDGKTGESSFRAVAQRRGDYEEAYDAFVAVAQRVVRSFFLRPSHSSSAGEDQLPVEGTRLAAKTAFYGLLTAACSAAYTAAARAAEAGERLSDLAGYYSSSHPSFSSPFSSSFSSSGSSSLSASSSAVSFSSDLSAACAAALSSFATAVRSLRGDEEGEYSEEGDDGFFTSLSQLIELGAGNSLCPRRAPRGTRVRVAPRLCQPLPADGDAEDRSSPSPPPRRRRRVEVSSLFGADSDGAAPLPGSEAWFSSDFEEARELESVCSRWSSCVSLLPSGSPDFAGFSGGDELGRRGKRRRQTRGASSPATAGSQSSASSPRESDNEDEAACARAREQRATSVRKHSAFNYDPRQFAQEAAERLAAVAAAIFLQLRGGDPERDAPVAGGRSASSEADRGVLRDCESGEPREAGGAPKLSRGDRRHAPSPSEPTGAASPSAASSHRATRLLSRTSSASAVRSECACAVAEAAVAPDRLFRTLPLHAQFLNQATNLSPRLPSSPHRPAESPRSLSLPSSSEAFPCAAGWTFCASAPASARKERKAAAVLPPSPRSAVAAPPPADDDAPTAGRRVTAARRPLSPRQDSDFPSVASVAEAGKGRRRSHSGGREAPKRRRDSDASPSRRVARQEQDSSEDDEGVFLASRTSSGVALPASPRPDRSFFSGLLARAFSLKKDLLYGGEKCRRTRFPSSASSSEACALPGETSRSPGGFPQALPSRIPFSLGGAPAPTPAHEDAREACADSARIGGGRRLSLSGRQPFPPFSLLPQARASPLGARGRLQVVAAESEARTESAEALLREAGSPRVGEGRGGGGRTRAAEGGERAREAFATHDRAEEEDHFSGYGAYLAWHEDKWQETVFDQVEVADVDIDPLERVGCVVM</sequence>
<evidence type="ECO:0000313" key="3">
    <source>
        <dbReference type="Proteomes" id="UP000224006"/>
    </source>
</evidence>
<comment type="caution">
    <text evidence="2">The sequence shown here is derived from an EMBL/GenBank/DDBJ whole genome shotgun (WGS) entry which is preliminary data.</text>
</comment>
<feature type="region of interest" description="Disordered" evidence="1">
    <location>
        <begin position="124"/>
        <end position="152"/>
    </location>
</feature>
<dbReference type="EMBL" id="NWUJ01000004">
    <property type="protein sequence ID" value="PFH36057.1"/>
    <property type="molecule type" value="Genomic_DNA"/>
</dbReference>
<feature type="region of interest" description="Disordered" evidence="1">
    <location>
        <begin position="738"/>
        <end position="835"/>
    </location>
</feature>
<feature type="region of interest" description="Disordered" evidence="1">
    <location>
        <begin position="574"/>
        <end position="645"/>
    </location>
</feature>
<proteinExistence type="predicted"/>
<name>A0A2A9MKB8_BESBE</name>
<dbReference type="RefSeq" id="XP_029220066.1">
    <property type="nucleotide sequence ID" value="XM_029364143.1"/>
</dbReference>
<evidence type="ECO:0000313" key="2">
    <source>
        <dbReference type="EMBL" id="PFH36057.1"/>
    </source>
</evidence>
<dbReference type="GeneID" id="40310637"/>
<feature type="region of interest" description="Disordered" evidence="1">
    <location>
        <begin position="999"/>
        <end position="1020"/>
    </location>
</feature>
<feature type="region of interest" description="Disordered" evidence="1">
    <location>
        <begin position="480"/>
        <end position="546"/>
    </location>
</feature>
<feature type="compositionally biased region" description="Basic and acidic residues" evidence="1">
    <location>
        <begin position="802"/>
        <end position="814"/>
    </location>
</feature>
<accession>A0A2A9MKB8</accession>
<feature type="compositionally biased region" description="Polar residues" evidence="1">
    <location>
        <begin position="502"/>
        <end position="517"/>
    </location>
</feature>
<feature type="compositionally biased region" description="Low complexity" evidence="1">
    <location>
        <begin position="690"/>
        <end position="713"/>
    </location>
</feature>
<feature type="region of interest" description="Disordered" evidence="1">
    <location>
        <begin position="395"/>
        <end position="425"/>
    </location>
</feature>
<feature type="compositionally biased region" description="Low complexity" evidence="1">
    <location>
        <begin position="124"/>
        <end position="138"/>
    </location>
</feature>
<keyword evidence="3" id="KW-1185">Reference proteome</keyword>
<feature type="region of interest" description="Disordered" evidence="1">
    <location>
        <begin position="188"/>
        <end position="209"/>
    </location>
</feature>
<feature type="region of interest" description="Disordered" evidence="1">
    <location>
        <begin position="689"/>
        <end position="713"/>
    </location>
</feature>
<feature type="compositionally biased region" description="Low complexity" evidence="1">
    <location>
        <begin position="188"/>
        <end position="199"/>
    </location>
</feature>
<feature type="compositionally biased region" description="Low complexity" evidence="1">
    <location>
        <begin position="623"/>
        <end position="640"/>
    </location>
</feature>
<feature type="compositionally biased region" description="Basic and acidic residues" evidence="1">
    <location>
        <begin position="591"/>
        <end position="607"/>
    </location>
</feature>
<feature type="region of interest" description="Disordered" evidence="1">
    <location>
        <begin position="59"/>
        <end position="88"/>
    </location>
</feature>
<dbReference type="OrthoDB" id="376388at2759"/>
<dbReference type="KEGG" id="bbes:BESB_057080"/>
<evidence type="ECO:0000256" key="1">
    <source>
        <dbReference type="SAM" id="MobiDB-lite"/>
    </source>
</evidence>
<protein>
    <submittedName>
        <fullName evidence="2">Uncharacterized protein</fullName>
    </submittedName>
</protein>